<feature type="region of interest" description="Disordered" evidence="1">
    <location>
        <begin position="323"/>
        <end position="345"/>
    </location>
</feature>
<feature type="region of interest" description="Disordered" evidence="1">
    <location>
        <begin position="1"/>
        <end position="22"/>
    </location>
</feature>
<organism evidence="2 3">
    <name type="scientific">Cylicocyclus nassatus</name>
    <name type="common">Nematode worm</name>
    <dbReference type="NCBI Taxonomy" id="53992"/>
    <lineage>
        <taxon>Eukaryota</taxon>
        <taxon>Metazoa</taxon>
        <taxon>Ecdysozoa</taxon>
        <taxon>Nematoda</taxon>
        <taxon>Chromadorea</taxon>
        <taxon>Rhabditida</taxon>
        <taxon>Rhabditina</taxon>
        <taxon>Rhabditomorpha</taxon>
        <taxon>Strongyloidea</taxon>
        <taxon>Strongylidae</taxon>
        <taxon>Cylicocyclus</taxon>
    </lineage>
</organism>
<reference evidence="2" key="1">
    <citation type="submission" date="2023-07" db="EMBL/GenBank/DDBJ databases">
        <authorList>
            <consortium name="CYATHOMIX"/>
        </authorList>
    </citation>
    <scope>NUCLEOTIDE SEQUENCE</scope>
    <source>
        <strain evidence="2">N/A</strain>
    </source>
</reference>
<keyword evidence="3" id="KW-1185">Reference proteome</keyword>
<protein>
    <submittedName>
        <fullName evidence="2">Uncharacterized protein</fullName>
    </submittedName>
</protein>
<feature type="compositionally biased region" description="Basic and acidic residues" evidence="1">
    <location>
        <begin position="107"/>
        <end position="122"/>
    </location>
</feature>
<gene>
    <name evidence="2" type="ORF">CYNAS_LOCUS1130</name>
</gene>
<sequence length="372" mass="41932">MAFPQKKSDIQERGKIKQAQKGMKKCLSNPILTPVSDGFPTENWDGEWTAPKKIIEERSLPVRVRRSATPKEVDRAPPPSKTAQIFKTPENTHGLKLTEKSLTPMEKTPKKEKPSQVWRGEKIIGPPENIGNIAAKCLSDPIVTPVTDEFPSENTEGQWIAPNFLKATKQRPLVQITDHADKISHKRIISNPIVTPCTDEYPSEGDKSELQKFKSEEKLAKSEQANIQRSPVFSINDATHKDNREVTERWMKDQMDLIRSLSGSQSSIFSTKDDETSKKEKKVDLTVTATDRTESCNVSSPSTPFGSNEFAASREHILHRKEKAWAKRSKGHETQRVSAGKRDKKKNVFGTVTKFIKAVSKRARHKRSPSEN</sequence>
<dbReference type="AlphaFoldDB" id="A0AA36GCP9"/>
<name>A0AA36GCP9_CYLNA</name>
<dbReference type="EMBL" id="CATQJL010000001">
    <property type="protein sequence ID" value="CAJ0589147.1"/>
    <property type="molecule type" value="Genomic_DNA"/>
</dbReference>
<accession>A0AA36GCP9</accession>
<dbReference type="Proteomes" id="UP001176961">
    <property type="component" value="Unassembled WGS sequence"/>
</dbReference>
<evidence type="ECO:0000313" key="3">
    <source>
        <dbReference type="Proteomes" id="UP001176961"/>
    </source>
</evidence>
<feature type="compositionally biased region" description="Basic and acidic residues" evidence="1">
    <location>
        <begin position="1"/>
        <end position="15"/>
    </location>
</feature>
<proteinExistence type="predicted"/>
<comment type="caution">
    <text evidence="2">The sequence shown here is derived from an EMBL/GenBank/DDBJ whole genome shotgun (WGS) entry which is preliminary data.</text>
</comment>
<feature type="region of interest" description="Disordered" evidence="1">
    <location>
        <begin position="66"/>
        <end position="125"/>
    </location>
</feature>
<feature type="compositionally biased region" description="Polar residues" evidence="1">
    <location>
        <begin position="81"/>
        <end position="91"/>
    </location>
</feature>
<evidence type="ECO:0000256" key="1">
    <source>
        <dbReference type="SAM" id="MobiDB-lite"/>
    </source>
</evidence>
<evidence type="ECO:0000313" key="2">
    <source>
        <dbReference type="EMBL" id="CAJ0589147.1"/>
    </source>
</evidence>